<dbReference type="SUPFAM" id="SSF49265">
    <property type="entry name" value="Fibronectin type III"/>
    <property type="match status" value="1"/>
</dbReference>
<evidence type="ECO:0000256" key="1">
    <source>
        <dbReference type="SAM" id="MobiDB-lite"/>
    </source>
</evidence>
<dbReference type="InterPro" id="IPR013783">
    <property type="entry name" value="Ig-like_fold"/>
</dbReference>
<dbReference type="Proteomes" id="UP001162640">
    <property type="component" value="Unassembled WGS sequence"/>
</dbReference>
<sequence>MLPRYENPPHHLPPAFDLASTFVNLPPPPHNIKKSPFPNNKKTPPPPPGGETTELISVTEAADGAVSFESKLSKLSSIGTISVTRDYSFTPVVGKTVAATSTSNTVTVTSCTPNDCRNDFSVNDIIKIGEETFTITDANPNPNQMTLSSNFLGTSQTAGDIYTWAFGYEWTITYVSHVGDQPLIVATGADNWSGVNPTIQAYTVTNGEAPISGSFRLTYEGESTPPLIHECTAAEVKTALESLTTVGVVGVSRFVNNNGHDYLVTFTTELGPLNVITVDDSELTGPSAKAQVNTMVSGVLPTDYGQLTVASGSALSQTVTGLTKGTAYIFRVRSYNSEG</sequence>
<dbReference type="EMBL" id="BLQM01000008">
    <property type="protein sequence ID" value="GMH49105.1"/>
    <property type="molecule type" value="Genomic_DNA"/>
</dbReference>
<accession>A0A9W6ZFE6</accession>
<evidence type="ECO:0008006" key="4">
    <source>
        <dbReference type="Google" id="ProtNLM"/>
    </source>
</evidence>
<dbReference type="InterPro" id="IPR003961">
    <property type="entry name" value="FN3_dom"/>
</dbReference>
<evidence type="ECO:0000313" key="2">
    <source>
        <dbReference type="EMBL" id="GMH49105.1"/>
    </source>
</evidence>
<gene>
    <name evidence="2" type="ORF">TL16_g00439</name>
</gene>
<evidence type="ECO:0000313" key="3">
    <source>
        <dbReference type="Proteomes" id="UP001162640"/>
    </source>
</evidence>
<dbReference type="InterPro" id="IPR036116">
    <property type="entry name" value="FN3_sf"/>
</dbReference>
<name>A0A9W6ZFE6_9STRA</name>
<dbReference type="Gene3D" id="2.60.40.10">
    <property type="entry name" value="Immunoglobulins"/>
    <property type="match status" value="1"/>
</dbReference>
<reference evidence="3" key="1">
    <citation type="journal article" date="2023" name="Commun. Biol.">
        <title>Genome analysis of Parmales, the sister group of diatoms, reveals the evolutionary specialization of diatoms from phago-mixotrophs to photoautotrophs.</title>
        <authorList>
            <person name="Ban H."/>
            <person name="Sato S."/>
            <person name="Yoshikawa S."/>
            <person name="Yamada K."/>
            <person name="Nakamura Y."/>
            <person name="Ichinomiya M."/>
            <person name="Sato N."/>
            <person name="Blanc-Mathieu R."/>
            <person name="Endo H."/>
            <person name="Kuwata A."/>
            <person name="Ogata H."/>
        </authorList>
    </citation>
    <scope>NUCLEOTIDE SEQUENCE [LARGE SCALE GENOMIC DNA]</scope>
</reference>
<feature type="region of interest" description="Disordered" evidence="1">
    <location>
        <begin position="27"/>
        <end position="51"/>
    </location>
</feature>
<organism evidence="2 3">
    <name type="scientific">Triparma laevis f. inornata</name>
    <dbReference type="NCBI Taxonomy" id="1714386"/>
    <lineage>
        <taxon>Eukaryota</taxon>
        <taxon>Sar</taxon>
        <taxon>Stramenopiles</taxon>
        <taxon>Ochrophyta</taxon>
        <taxon>Bolidophyceae</taxon>
        <taxon>Parmales</taxon>
        <taxon>Triparmaceae</taxon>
        <taxon>Triparma</taxon>
    </lineage>
</organism>
<dbReference type="AlphaFoldDB" id="A0A9W6ZFE6"/>
<protein>
    <recommendedName>
        <fullName evidence="4">Fibronectin type-III domain-containing protein</fullName>
    </recommendedName>
</protein>
<proteinExistence type="predicted"/>
<comment type="caution">
    <text evidence="2">The sequence shown here is derived from an EMBL/GenBank/DDBJ whole genome shotgun (WGS) entry which is preliminary data.</text>
</comment>
<dbReference type="CDD" id="cd00063">
    <property type="entry name" value="FN3"/>
    <property type="match status" value="1"/>
</dbReference>